<comment type="caution">
    <text evidence="8">The sequence shown here is derived from an EMBL/GenBank/DDBJ whole genome shotgun (WGS) entry which is preliminary data.</text>
</comment>
<dbReference type="Proteomes" id="UP001219525">
    <property type="component" value="Unassembled WGS sequence"/>
</dbReference>
<keyword evidence="3" id="KW-0349">Heme</keyword>
<dbReference type="GO" id="GO:0020037">
    <property type="term" value="F:heme binding"/>
    <property type="evidence" value="ECO:0007669"/>
    <property type="project" value="InterPro"/>
</dbReference>
<dbReference type="InterPro" id="IPR001128">
    <property type="entry name" value="Cyt_P450"/>
</dbReference>
<dbReference type="Pfam" id="PF00067">
    <property type="entry name" value="p450"/>
    <property type="match status" value="1"/>
</dbReference>
<dbReference type="SUPFAM" id="SSF48264">
    <property type="entry name" value="Cytochrome P450"/>
    <property type="match status" value="1"/>
</dbReference>
<protein>
    <submittedName>
        <fullName evidence="8">Cytochrome P450</fullName>
    </submittedName>
</protein>
<proteinExistence type="inferred from homology"/>
<comment type="similarity">
    <text evidence="2">Belongs to the cytochrome P450 family.</text>
</comment>
<name>A0AAD6V7T7_9AGAR</name>
<keyword evidence="5" id="KW-0560">Oxidoreductase</keyword>
<reference evidence="8" key="1">
    <citation type="submission" date="2023-03" db="EMBL/GenBank/DDBJ databases">
        <title>Massive genome expansion in bonnet fungi (Mycena s.s.) driven by repeated elements and novel gene families across ecological guilds.</title>
        <authorList>
            <consortium name="Lawrence Berkeley National Laboratory"/>
            <person name="Harder C.B."/>
            <person name="Miyauchi S."/>
            <person name="Viragh M."/>
            <person name="Kuo A."/>
            <person name="Thoen E."/>
            <person name="Andreopoulos B."/>
            <person name="Lu D."/>
            <person name="Skrede I."/>
            <person name="Drula E."/>
            <person name="Henrissat B."/>
            <person name="Morin E."/>
            <person name="Kohler A."/>
            <person name="Barry K."/>
            <person name="LaButti K."/>
            <person name="Morin E."/>
            <person name="Salamov A."/>
            <person name="Lipzen A."/>
            <person name="Mereny Z."/>
            <person name="Hegedus B."/>
            <person name="Baldrian P."/>
            <person name="Stursova M."/>
            <person name="Weitz H."/>
            <person name="Taylor A."/>
            <person name="Grigoriev I.V."/>
            <person name="Nagy L.G."/>
            <person name="Martin F."/>
            <person name="Kauserud H."/>
        </authorList>
    </citation>
    <scope>NUCLEOTIDE SEQUENCE</scope>
    <source>
        <strain evidence="8">9144</strain>
    </source>
</reference>
<keyword evidence="9" id="KW-1185">Reference proteome</keyword>
<dbReference type="InterPro" id="IPR036396">
    <property type="entry name" value="Cyt_P450_sf"/>
</dbReference>
<dbReference type="GO" id="GO:0005506">
    <property type="term" value="F:iron ion binding"/>
    <property type="evidence" value="ECO:0007669"/>
    <property type="project" value="InterPro"/>
</dbReference>
<gene>
    <name evidence="8" type="ORF">GGX14DRAFT_156490</name>
</gene>
<sequence>MPKTHEWKTFAQWAKTYGDCVYVNILGQPIVILDSFAAANDLLNQRSAIYATRPYLPMADLALFPLAIPLSPYSARFLRLRRLIHKELTGISLQKYWPLYEDESRSLIKKVLR</sequence>
<evidence type="ECO:0000256" key="3">
    <source>
        <dbReference type="ARBA" id="ARBA00022617"/>
    </source>
</evidence>
<keyword evidence="6" id="KW-0408">Iron</keyword>
<dbReference type="Gene3D" id="1.10.630.10">
    <property type="entry name" value="Cytochrome P450"/>
    <property type="match status" value="1"/>
</dbReference>
<keyword evidence="4" id="KW-0479">Metal-binding</keyword>
<evidence type="ECO:0000256" key="4">
    <source>
        <dbReference type="ARBA" id="ARBA00022723"/>
    </source>
</evidence>
<evidence type="ECO:0000256" key="7">
    <source>
        <dbReference type="ARBA" id="ARBA00023033"/>
    </source>
</evidence>
<dbReference type="EMBL" id="JARJCW010000056">
    <property type="protein sequence ID" value="KAJ7202042.1"/>
    <property type="molecule type" value="Genomic_DNA"/>
</dbReference>
<evidence type="ECO:0000313" key="9">
    <source>
        <dbReference type="Proteomes" id="UP001219525"/>
    </source>
</evidence>
<evidence type="ECO:0000256" key="1">
    <source>
        <dbReference type="ARBA" id="ARBA00001971"/>
    </source>
</evidence>
<organism evidence="8 9">
    <name type="scientific">Mycena pura</name>
    <dbReference type="NCBI Taxonomy" id="153505"/>
    <lineage>
        <taxon>Eukaryota</taxon>
        <taxon>Fungi</taxon>
        <taxon>Dikarya</taxon>
        <taxon>Basidiomycota</taxon>
        <taxon>Agaricomycotina</taxon>
        <taxon>Agaricomycetes</taxon>
        <taxon>Agaricomycetidae</taxon>
        <taxon>Agaricales</taxon>
        <taxon>Marasmiineae</taxon>
        <taxon>Mycenaceae</taxon>
        <taxon>Mycena</taxon>
    </lineage>
</organism>
<dbReference type="PANTHER" id="PTHR46300">
    <property type="entry name" value="P450, PUTATIVE (EUROFUNG)-RELATED-RELATED"/>
    <property type="match status" value="1"/>
</dbReference>
<evidence type="ECO:0000313" key="8">
    <source>
        <dbReference type="EMBL" id="KAJ7202042.1"/>
    </source>
</evidence>
<evidence type="ECO:0000256" key="2">
    <source>
        <dbReference type="ARBA" id="ARBA00010617"/>
    </source>
</evidence>
<evidence type="ECO:0000256" key="5">
    <source>
        <dbReference type="ARBA" id="ARBA00023002"/>
    </source>
</evidence>
<dbReference type="GO" id="GO:0016705">
    <property type="term" value="F:oxidoreductase activity, acting on paired donors, with incorporation or reduction of molecular oxygen"/>
    <property type="evidence" value="ECO:0007669"/>
    <property type="project" value="InterPro"/>
</dbReference>
<accession>A0AAD6V7T7</accession>
<dbReference type="GO" id="GO:0004497">
    <property type="term" value="F:monooxygenase activity"/>
    <property type="evidence" value="ECO:0007669"/>
    <property type="project" value="UniProtKB-KW"/>
</dbReference>
<keyword evidence="7" id="KW-0503">Monooxygenase</keyword>
<comment type="cofactor">
    <cofactor evidence="1">
        <name>heme</name>
        <dbReference type="ChEBI" id="CHEBI:30413"/>
    </cofactor>
</comment>
<dbReference type="InterPro" id="IPR050364">
    <property type="entry name" value="Cytochrome_P450_fung"/>
</dbReference>
<evidence type="ECO:0000256" key="6">
    <source>
        <dbReference type="ARBA" id="ARBA00023004"/>
    </source>
</evidence>
<dbReference type="PANTHER" id="PTHR46300:SF7">
    <property type="entry name" value="P450, PUTATIVE (EUROFUNG)-RELATED"/>
    <property type="match status" value="1"/>
</dbReference>
<dbReference type="AlphaFoldDB" id="A0AAD6V7T7"/>